<proteinExistence type="predicted"/>
<dbReference type="PROSITE" id="PS51257">
    <property type="entry name" value="PROKAR_LIPOPROTEIN"/>
    <property type="match status" value="1"/>
</dbReference>
<evidence type="ECO:0000256" key="1">
    <source>
        <dbReference type="SAM" id="SignalP"/>
    </source>
</evidence>
<feature type="signal peptide" evidence="1">
    <location>
        <begin position="1"/>
        <end position="25"/>
    </location>
</feature>
<name>A0ABZ1UNI3_9BURK</name>
<dbReference type="EMBL" id="CP136508">
    <property type="protein sequence ID" value="WUR13889.1"/>
    <property type="molecule type" value="Genomic_DNA"/>
</dbReference>
<keyword evidence="3" id="KW-1185">Reference proteome</keyword>
<evidence type="ECO:0000313" key="3">
    <source>
        <dbReference type="Proteomes" id="UP000321323"/>
    </source>
</evidence>
<organism evidence="2 3">
    <name type="scientific">[Empedobacter] haloabium</name>
    <dbReference type="NCBI Taxonomy" id="592317"/>
    <lineage>
        <taxon>Bacteria</taxon>
        <taxon>Pseudomonadati</taxon>
        <taxon>Pseudomonadota</taxon>
        <taxon>Betaproteobacteria</taxon>
        <taxon>Burkholderiales</taxon>
        <taxon>Oxalobacteraceae</taxon>
        <taxon>Telluria group</taxon>
        <taxon>Telluria group incertae sedis</taxon>
    </lineage>
</organism>
<reference evidence="2 3" key="1">
    <citation type="journal article" date="2019" name="Int. J. Syst. Evol. Microbiol.">
        <title>The Draft Whole-Genome Sequence of the Antibiotic Producer Empedobacter haloabium ATCC 31962 Provides Indications for Its Taxonomic Reclassification.</title>
        <authorList>
            <person name="Miess H."/>
            <person name="Arlt P."/>
            <person name="Apel A.K."/>
            <person name="Weber T."/>
            <person name="Nieselt K."/>
            <person name="Hanssen F."/>
            <person name="Czemmel S."/>
            <person name="Nahnsen S."/>
            <person name="Gross H."/>
        </authorList>
    </citation>
    <scope>NUCLEOTIDE SEQUENCE [LARGE SCALE GENOMIC DNA]</scope>
    <source>
        <strain evidence="2 3">ATCC 31962</strain>
    </source>
</reference>
<protein>
    <submittedName>
        <fullName evidence="2">Uncharacterized protein</fullName>
    </submittedName>
</protein>
<gene>
    <name evidence="2" type="ORF">E7V67_001925</name>
</gene>
<feature type="chain" id="PRO_5046921176" evidence="1">
    <location>
        <begin position="26"/>
        <end position="236"/>
    </location>
</feature>
<dbReference type="Proteomes" id="UP000321323">
    <property type="component" value="Chromosome"/>
</dbReference>
<accession>A0ABZ1UNI3</accession>
<keyword evidence="1" id="KW-0732">Signal</keyword>
<sequence length="236" mass="24448">MNNRFTKILSAVAAASVLVACPAAAQSAAPAQAACAATASRAAGLKFVPLSESLSELSISVAGSQDRLKLAHAALLQGPCASDAAATRMSLVLFKDGTVFAAHANDRFSHSPNLTGQKLGIHPAGDPHPALPQGRFIMASQVDKARTAAGEHALDVGVWQANGAYVVAAYTQHAGVFSAPVELLRSTQPIRSVTYFPSPDSNSGTLGLLADRGDSLASINLDWNHEALSRTLRAQK</sequence>
<evidence type="ECO:0000313" key="2">
    <source>
        <dbReference type="EMBL" id="WUR13889.1"/>
    </source>
</evidence>